<dbReference type="GO" id="GO:0016740">
    <property type="term" value="F:transferase activity"/>
    <property type="evidence" value="ECO:0007669"/>
    <property type="project" value="UniProtKB-KW"/>
</dbReference>
<organism evidence="3 4">
    <name type="scientific">Agrococcus versicolor</name>
    <dbReference type="NCBI Taxonomy" id="501482"/>
    <lineage>
        <taxon>Bacteria</taxon>
        <taxon>Bacillati</taxon>
        <taxon>Actinomycetota</taxon>
        <taxon>Actinomycetes</taxon>
        <taxon>Micrococcales</taxon>
        <taxon>Microbacteriaceae</taxon>
        <taxon>Agrococcus</taxon>
    </lineage>
</organism>
<evidence type="ECO:0000313" key="4">
    <source>
        <dbReference type="Proteomes" id="UP001501599"/>
    </source>
</evidence>
<dbReference type="SUPFAM" id="SSF89796">
    <property type="entry name" value="CoA-transferase family III (CaiB/BaiF)"/>
    <property type="match status" value="1"/>
</dbReference>
<reference evidence="4" key="1">
    <citation type="journal article" date="2019" name="Int. J. Syst. Evol. Microbiol.">
        <title>The Global Catalogue of Microorganisms (GCM) 10K type strain sequencing project: providing services to taxonomists for standard genome sequencing and annotation.</title>
        <authorList>
            <consortium name="The Broad Institute Genomics Platform"/>
            <consortium name="The Broad Institute Genome Sequencing Center for Infectious Disease"/>
            <person name="Wu L."/>
            <person name="Ma J."/>
        </authorList>
    </citation>
    <scope>NUCLEOTIDE SEQUENCE [LARGE SCALE GENOMIC DNA]</scope>
    <source>
        <strain evidence="4">JCM 16026</strain>
    </source>
</reference>
<feature type="region of interest" description="Disordered" evidence="2">
    <location>
        <begin position="376"/>
        <end position="430"/>
    </location>
</feature>
<dbReference type="InterPro" id="IPR003673">
    <property type="entry name" value="CoA-Trfase_fam_III"/>
</dbReference>
<keyword evidence="4" id="KW-1185">Reference proteome</keyword>
<accession>A0ABP5MPJ4</accession>
<proteinExistence type="predicted"/>
<evidence type="ECO:0000256" key="1">
    <source>
        <dbReference type="ARBA" id="ARBA00022679"/>
    </source>
</evidence>
<dbReference type="EMBL" id="BAAAQT010000008">
    <property type="protein sequence ID" value="GAA2176554.1"/>
    <property type="molecule type" value="Genomic_DNA"/>
</dbReference>
<evidence type="ECO:0000256" key="2">
    <source>
        <dbReference type="SAM" id="MobiDB-lite"/>
    </source>
</evidence>
<name>A0ABP5MPJ4_9MICO</name>
<comment type="caution">
    <text evidence="3">The sequence shown here is derived from an EMBL/GenBank/DDBJ whole genome shotgun (WGS) entry which is preliminary data.</text>
</comment>
<keyword evidence="1 3" id="KW-0808">Transferase</keyword>
<dbReference type="RefSeq" id="WP_425546347.1">
    <property type="nucleotide sequence ID" value="NZ_BAAAQT010000008.1"/>
</dbReference>
<dbReference type="Gene3D" id="3.30.1540.10">
    <property type="entry name" value="formyl-coa transferase, domain 3"/>
    <property type="match status" value="1"/>
</dbReference>
<dbReference type="PANTHER" id="PTHR48207:SF3">
    <property type="entry name" value="SUCCINATE--HYDROXYMETHYLGLUTARATE COA-TRANSFERASE"/>
    <property type="match status" value="1"/>
</dbReference>
<gene>
    <name evidence="3" type="ORF">GCM10009846_30810</name>
</gene>
<evidence type="ECO:0000313" key="3">
    <source>
        <dbReference type="EMBL" id="GAA2176554.1"/>
    </source>
</evidence>
<sequence>MGAVGHEGVRGTEAPLAGILVADLSRVLAGPLVGQTLADLGARVVKVERPGAGDDTRSWAPPVSATGSTYFDAANRGKESVTLDLADPADQALVVELVARADVVIENFRPGTTARLGLDRDALLAAHPRLVWCSISGYGSAPGGAERAGYDFVVQATSGLMHVTGQPDGPPTKAGVALVDVLTGKDATAGILAALLRRERTGVGGVVEVALLSSAQAALVNQLQAVLGAPGSQGEGAWMPAAEPGRSGSAHPSIAPYQLLATADAPLAVAVGTDAQFRTLCRAVGRDDLALDARFATNAERVAHREDLVALLEEALAADTAQAWEARLLATGLAAGRVRTISEGLRLAEEVGLDPVRAVRGPAGAGATLASPIRIDGDAATSPMPPPLLGEHDADVRAWLSTPATPRAADRPGSSVAATDPDADRHRGAP</sequence>
<dbReference type="InterPro" id="IPR023606">
    <property type="entry name" value="CoA-Trfase_III_dom_1_sf"/>
</dbReference>
<dbReference type="Gene3D" id="3.40.50.10540">
    <property type="entry name" value="Crotonobetainyl-coa:carnitine coa-transferase, domain 1"/>
    <property type="match status" value="1"/>
</dbReference>
<dbReference type="Pfam" id="PF02515">
    <property type="entry name" value="CoA_transf_3"/>
    <property type="match status" value="1"/>
</dbReference>
<dbReference type="Proteomes" id="UP001501599">
    <property type="component" value="Unassembled WGS sequence"/>
</dbReference>
<dbReference type="PANTHER" id="PTHR48207">
    <property type="entry name" value="SUCCINATE--HYDROXYMETHYLGLUTARATE COA-TRANSFERASE"/>
    <property type="match status" value="1"/>
</dbReference>
<dbReference type="InterPro" id="IPR044855">
    <property type="entry name" value="CoA-Trfase_III_dom3_sf"/>
</dbReference>
<dbReference type="InterPro" id="IPR050483">
    <property type="entry name" value="CoA-transferase_III_domain"/>
</dbReference>
<protein>
    <submittedName>
        <fullName evidence="3">CoA transferase</fullName>
    </submittedName>
</protein>